<dbReference type="PROSITE" id="PS50039">
    <property type="entry name" value="FORK_HEAD_3"/>
    <property type="match status" value="1"/>
</dbReference>
<protein>
    <recommendedName>
        <fullName evidence="8">Fork-head domain-containing protein</fullName>
    </recommendedName>
</protein>
<keyword evidence="2" id="KW-0805">Transcription regulation</keyword>
<feature type="domain" description="Fork-head" evidence="8">
    <location>
        <begin position="195"/>
        <end position="312"/>
    </location>
</feature>
<dbReference type="SMART" id="SM00339">
    <property type="entry name" value="FH"/>
    <property type="match status" value="1"/>
</dbReference>
<dbReference type="AlphaFoldDB" id="A0A9P7QFF7"/>
<organism evidence="9 10">
    <name type="scientific">Claviceps aff. purpurea</name>
    <dbReference type="NCBI Taxonomy" id="1967640"/>
    <lineage>
        <taxon>Eukaryota</taxon>
        <taxon>Fungi</taxon>
        <taxon>Dikarya</taxon>
        <taxon>Ascomycota</taxon>
        <taxon>Pezizomycotina</taxon>
        <taxon>Sordariomycetes</taxon>
        <taxon>Hypocreomycetidae</taxon>
        <taxon>Hypocreales</taxon>
        <taxon>Clavicipitaceae</taxon>
        <taxon>Claviceps</taxon>
    </lineage>
</organism>
<dbReference type="GO" id="GO:0000981">
    <property type="term" value="F:DNA-binding transcription factor activity, RNA polymerase II-specific"/>
    <property type="evidence" value="ECO:0007669"/>
    <property type="project" value="TreeGrafter"/>
</dbReference>
<evidence type="ECO:0000313" key="10">
    <source>
        <dbReference type="Proteomes" id="UP000707071"/>
    </source>
</evidence>
<reference evidence="9 10" key="1">
    <citation type="journal article" date="2020" name="bioRxiv">
        <title>Whole genome comparisons of ergot fungi reveals the divergence and evolution of species within the genus Claviceps are the result of varying mechanisms driving genome evolution and host range expansion.</title>
        <authorList>
            <person name="Wyka S.A."/>
            <person name="Mondo S.J."/>
            <person name="Liu M."/>
            <person name="Dettman J."/>
            <person name="Nalam V."/>
            <person name="Broders K.D."/>
        </authorList>
    </citation>
    <scope>NUCLEOTIDE SEQUENCE [LARGE SCALE GENOMIC DNA]</scope>
    <source>
        <strain evidence="9 10">Clav52</strain>
    </source>
</reference>
<dbReference type="InterPro" id="IPR036390">
    <property type="entry name" value="WH_DNA-bd_sf"/>
</dbReference>
<evidence type="ECO:0000256" key="7">
    <source>
        <dbReference type="SAM" id="MobiDB-lite"/>
    </source>
</evidence>
<dbReference type="GO" id="GO:0005634">
    <property type="term" value="C:nucleus"/>
    <property type="evidence" value="ECO:0007669"/>
    <property type="project" value="UniProtKB-SubCell"/>
</dbReference>
<dbReference type="Pfam" id="PF00250">
    <property type="entry name" value="Forkhead"/>
    <property type="match status" value="1"/>
</dbReference>
<comment type="caution">
    <text evidence="9">The sequence shown here is derived from an EMBL/GenBank/DDBJ whole genome shotgun (WGS) entry which is preliminary data.</text>
</comment>
<evidence type="ECO:0000256" key="6">
    <source>
        <dbReference type="PROSITE-ProRule" id="PRU00089"/>
    </source>
</evidence>
<keyword evidence="10" id="KW-1185">Reference proteome</keyword>
<feature type="region of interest" description="Disordered" evidence="7">
    <location>
        <begin position="260"/>
        <end position="281"/>
    </location>
</feature>
<dbReference type="InterPro" id="IPR001766">
    <property type="entry name" value="Fork_head_dom"/>
</dbReference>
<keyword evidence="5 6" id="KW-0539">Nucleus</keyword>
<dbReference type="PANTHER" id="PTHR45881:SF5">
    <property type="entry name" value="FORK-HEAD DOMAIN-CONTAINING PROTEIN"/>
    <property type="match status" value="1"/>
</dbReference>
<sequence length="531" mass="57713">MSQLPIQRVQRPDGSAFEFDSNFRVAGHPSNIMPRDLKSKISYHPYVSWHPFSQPSPPSDTSHDSDRTMAPCSRSSDARPEESWSYPPICPANLGYWLQNYRTAVDSQCHWMGITSHNPLDAGPLDLSDSITESPLSTGTPSDVLASQLIETRALPWSMEPPAPAFASGSASTSVHASPKPEPMADVRDMAESDKIDEPYARLICRALMSRDDHTMSVQEIYTWFRENTKKAEALSTGWTNSIRHNLSLNAAFVKTESIPLDNAKPKPKPKSKPKSKGSTHTNKWVLADWAVAEGVQSTTRYRNQVYARRAPGKRARTAASDRARAFSSSCVLDQSAKKAISGRKGGCATKAARQRTQRLRDCRPGRALYESPQQTLDLERAHPSAYGYGDAISMSYPLALHHHEPYQEVPAAGCGNVLETSQHMSFGGGFSGPGFAHFSGNSDGNSSQNWGSQAFQLVGLYPETGTPLSLFGPDTGTNAWLPSLSQQAFGIPGDDTQAASVPVAGSDFGAWNGRPPSVDLKGWSGVGQGF</sequence>
<feature type="compositionally biased region" description="Low complexity" evidence="7">
    <location>
        <begin position="165"/>
        <end position="174"/>
    </location>
</feature>
<feature type="region of interest" description="Disordered" evidence="7">
    <location>
        <begin position="53"/>
        <end position="84"/>
    </location>
</feature>
<dbReference type="Proteomes" id="UP000707071">
    <property type="component" value="Unassembled WGS sequence"/>
</dbReference>
<evidence type="ECO:0000313" key="9">
    <source>
        <dbReference type="EMBL" id="KAG6292722.1"/>
    </source>
</evidence>
<feature type="compositionally biased region" description="Basic residues" evidence="7">
    <location>
        <begin position="266"/>
        <end position="278"/>
    </location>
</feature>
<evidence type="ECO:0000259" key="8">
    <source>
        <dbReference type="PROSITE" id="PS50039"/>
    </source>
</evidence>
<gene>
    <name evidence="9" type="ORF">E4U09_003296</name>
</gene>
<name>A0A9P7QFF7_9HYPO</name>
<feature type="DNA-binding region" description="Fork-head" evidence="6">
    <location>
        <begin position="195"/>
        <end position="312"/>
    </location>
</feature>
<dbReference type="SUPFAM" id="SSF46785">
    <property type="entry name" value="Winged helix' DNA-binding domain"/>
    <property type="match status" value="1"/>
</dbReference>
<keyword evidence="3 6" id="KW-0238">DNA-binding</keyword>
<proteinExistence type="predicted"/>
<dbReference type="PANTHER" id="PTHR45881">
    <property type="entry name" value="CHECKPOINT SUPPRESSOR 1-LIKE, ISOFORM A-RELATED"/>
    <property type="match status" value="1"/>
</dbReference>
<keyword evidence="4" id="KW-0804">Transcription</keyword>
<dbReference type="GO" id="GO:0000978">
    <property type="term" value="F:RNA polymerase II cis-regulatory region sequence-specific DNA binding"/>
    <property type="evidence" value="ECO:0007669"/>
    <property type="project" value="TreeGrafter"/>
</dbReference>
<dbReference type="InterPro" id="IPR036388">
    <property type="entry name" value="WH-like_DNA-bd_sf"/>
</dbReference>
<evidence type="ECO:0000256" key="4">
    <source>
        <dbReference type="ARBA" id="ARBA00023163"/>
    </source>
</evidence>
<evidence type="ECO:0000256" key="1">
    <source>
        <dbReference type="ARBA" id="ARBA00004123"/>
    </source>
</evidence>
<dbReference type="Gene3D" id="1.10.10.10">
    <property type="entry name" value="Winged helix-like DNA-binding domain superfamily/Winged helix DNA-binding domain"/>
    <property type="match status" value="1"/>
</dbReference>
<accession>A0A9P7QFF7</accession>
<feature type="region of interest" description="Disordered" evidence="7">
    <location>
        <begin position="165"/>
        <end position="185"/>
    </location>
</feature>
<comment type="subcellular location">
    <subcellularLocation>
        <location evidence="1 6">Nucleus</location>
    </subcellularLocation>
</comment>
<dbReference type="EMBL" id="SRRH01000266">
    <property type="protein sequence ID" value="KAG6292722.1"/>
    <property type="molecule type" value="Genomic_DNA"/>
</dbReference>
<evidence type="ECO:0000256" key="3">
    <source>
        <dbReference type="ARBA" id="ARBA00023125"/>
    </source>
</evidence>
<evidence type="ECO:0000256" key="2">
    <source>
        <dbReference type="ARBA" id="ARBA00023015"/>
    </source>
</evidence>
<evidence type="ECO:0000256" key="5">
    <source>
        <dbReference type="ARBA" id="ARBA00023242"/>
    </source>
</evidence>